<proteinExistence type="predicted"/>
<dbReference type="FunFam" id="3.40.50.10140:FF:000007">
    <property type="entry name" value="Disease resistance protein (TIR-NBS-LRR class)"/>
    <property type="match status" value="1"/>
</dbReference>
<evidence type="ECO:0000256" key="1">
    <source>
        <dbReference type="ARBA" id="ARBA00011982"/>
    </source>
</evidence>
<dbReference type="InterPro" id="IPR058546">
    <property type="entry name" value="RPS4B/Roq1-like_LRR"/>
</dbReference>
<dbReference type="Pfam" id="PF00931">
    <property type="entry name" value="NB-ARC"/>
    <property type="match status" value="1"/>
</dbReference>
<accession>A0A1J6IHM6</accession>
<dbReference type="Gene3D" id="3.40.50.300">
    <property type="entry name" value="P-loop containing nucleotide triphosphate hydrolases"/>
    <property type="match status" value="1"/>
</dbReference>
<gene>
    <name evidence="9" type="primary">N_33</name>
    <name evidence="9" type="ORF">A4A49_36607</name>
</gene>
<dbReference type="Gene3D" id="3.40.50.10140">
    <property type="entry name" value="Toll/interleukin-1 receptor homology (TIR) domain"/>
    <property type="match status" value="1"/>
</dbReference>
<dbReference type="InterPro" id="IPR027417">
    <property type="entry name" value="P-loop_NTPase"/>
</dbReference>
<name>A0A1J6IHM6_NICAT</name>
<dbReference type="Gramene" id="OIS97230">
    <property type="protein sequence ID" value="OIS97230"/>
    <property type="gene ID" value="A4A49_36607"/>
</dbReference>
<dbReference type="InterPro" id="IPR002182">
    <property type="entry name" value="NB-ARC"/>
</dbReference>
<dbReference type="EC" id="3.2.2.6" evidence="1"/>
<dbReference type="SUPFAM" id="SSF52540">
    <property type="entry name" value="P-loop containing nucleoside triphosphate hydrolases"/>
    <property type="match status" value="1"/>
</dbReference>
<dbReference type="OMA" id="HRHETEF"/>
<comment type="caution">
    <text evidence="9">The sequence shown here is derived from an EMBL/GenBank/DDBJ whole genome shotgun (WGS) entry which is preliminary data.</text>
</comment>
<keyword evidence="2" id="KW-0433">Leucine-rich repeat</keyword>
<keyword evidence="5" id="KW-0611">Plant defense</keyword>
<evidence type="ECO:0000256" key="2">
    <source>
        <dbReference type="ARBA" id="ARBA00022614"/>
    </source>
</evidence>
<keyword evidence="4" id="KW-0378">Hydrolase</keyword>
<dbReference type="PRINTS" id="PR00364">
    <property type="entry name" value="DISEASERSIST"/>
</dbReference>
<dbReference type="Pfam" id="PF23286">
    <property type="entry name" value="LRR_13"/>
    <property type="match status" value="1"/>
</dbReference>
<dbReference type="Proteomes" id="UP000187609">
    <property type="component" value="Unassembled WGS sequence"/>
</dbReference>
<evidence type="ECO:0000256" key="4">
    <source>
        <dbReference type="ARBA" id="ARBA00022801"/>
    </source>
</evidence>
<evidence type="ECO:0000259" key="8">
    <source>
        <dbReference type="PROSITE" id="PS50104"/>
    </source>
</evidence>
<dbReference type="GO" id="GO:0043531">
    <property type="term" value="F:ADP binding"/>
    <property type="evidence" value="ECO:0007669"/>
    <property type="project" value="InterPro"/>
</dbReference>
<dbReference type="PANTHER" id="PTHR11017:SF569">
    <property type="entry name" value="DISEASE RESISTANCE PROTEIN"/>
    <property type="match status" value="1"/>
</dbReference>
<dbReference type="PROSITE" id="PS51450">
    <property type="entry name" value="LRR"/>
    <property type="match status" value="1"/>
</dbReference>
<organism evidence="9 10">
    <name type="scientific">Nicotiana attenuata</name>
    <name type="common">Coyote tobacco</name>
    <dbReference type="NCBI Taxonomy" id="49451"/>
    <lineage>
        <taxon>Eukaryota</taxon>
        <taxon>Viridiplantae</taxon>
        <taxon>Streptophyta</taxon>
        <taxon>Embryophyta</taxon>
        <taxon>Tracheophyta</taxon>
        <taxon>Spermatophyta</taxon>
        <taxon>Magnoliopsida</taxon>
        <taxon>eudicotyledons</taxon>
        <taxon>Gunneridae</taxon>
        <taxon>Pentapetalae</taxon>
        <taxon>asterids</taxon>
        <taxon>lamiids</taxon>
        <taxon>Solanales</taxon>
        <taxon>Solanaceae</taxon>
        <taxon>Nicotianoideae</taxon>
        <taxon>Nicotianeae</taxon>
        <taxon>Nicotiana</taxon>
    </lineage>
</organism>
<keyword evidence="10" id="KW-1185">Reference proteome</keyword>
<dbReference type="SMR" id="A0A1J6IHM6"/>
<dbReference type="InterPro" id="IPR044974">
    <property type="entry name" value="Disease_R_plants"/>
</dbReference>
<dbReference type="InterPro" id="IPR045344">
    <property type="entry name" value="C-JID"/>
</dbReference>
<comment type="catalytic activity">
    <reaction evidence="7">
        <text>NAD(+) + H2O = ADP-D-ribose + nicotinamide + H(+)</text>
        <dbReference type="Rhea" id="RHEA:16301"/>
        <dbReference type="ChEBI" id="CHEBI:15377"/>
        <dbReference type="ChEBI" id="CHEBI:15378"/>
        <dbReference type="ChEBI" id="CHEBI:17154"/>
        <dbReference type="ChEBI" id="CHEBI:57540"/>
        <dbReference type="ChEBI" id="CHEBI:57967"/>
        <dbReference type="EC" id="3.2.2.6"/>
    </reaction>
    <physiologicalReaction direction="left-to-right" evidence="7">
        <dbReference type="Rhea" id="RHEA:16302"/>
    </physiologicalReaction>
</comment>
<dbReference type="PROSITE" id="PS50104">
    <property type="entry name" value="TIR"/>
    <property type="match status" value="1"/>
</dbReference>
<evidence type="ECO:0000256" key="6">
    <source>
        <dbReference type="ARBA" id="ARBA00023027"/>
    </source>
</evidence>
<dbReference type="EMBL" id="MJEQ01037193">
    <property type="protein sequence ID" value="OIS97230.1"/>
    <property type="molecule type" value="Genomic_DNA"/>
</dbReference>
<dbReference type="PANTHER" id="PTHR11017">
    <property type="entry name" value="LEUCINE-RICH REPEAT-CONTAINING PROTEIN"/>
    <property type="match status" value="1"/>
</dbReference>
<dbReference type="SUPFAM" id="SSF52200">
    <property type="entry name" value="Toll/Interleukin receptor TIR domain"/>
    <property type="match status" value="1"/>
</dbReference>
<keyword evidence="3" id="KW-0677">Repeat</keyword>
<dbReference type="GO" id="GO:0061809">
    <property type="term" value="F:NAD+ nucleosidase activity, cyclic ADP-ribose generating"/>
    <property type="evidence" value="ECO:0007669"/>
    <property type="project" value="UniProtKB-EC"/>
</dbReference>
<protein>
    <recommendedName>
        <fullName evidence="1">ADP-ribosyl cyclase/cyclic ADP-ribose hydrolase</fullName>
        <ecNumber evidence="1">3.2.2.6</ecNumber>
    </recommendedName>
</protein>
<dbReference type="InterPro" id="IPR032675">
    <property type="entry name" value="LRR_dom_sf"/>
</dbReference>
<dbReference type="STRING" id="49451.A0A1J6IHM6"/>
<dbReference type="Gene3D" id="3.80.10.10">
    <property type="entry name" value="Ribonuclease Inhibitor"/>
    <property type="match status" value="2"/>
</dbReference>
<dbReference type="InterPro" id="IPR000157">
    <property type="entry name" value="TIR_dom"/>
</dbReference>
<dbReference type="SMART" id="SM00255">
    <property type="entry name" value="TIR"/>
    <property type="match status" value="1"/>
</dbReference>
<dbReference type="SUPFAM" id="SSF52058">
    <property type="entry name" value="L domain-like"/>
    <property type="match status" value="1"/>
</dbReference>
<evidence type="ECO:0000313" key="10">
    <source>
        <dbReference type="Proteomes" id="UP000187609"/>
    </source>
</evidence>
<reference evidence="9" key="1">
    <citation type="submission" date="2016-11" db="EMBL/GenBank/DDBJ databases">
        <title>The genome of Nicotiana attenuata.</title>
        <authorList>
            <person name="Xu S."/>
            <person name="Brockmoeller T."/>
            <person name="Gaquerel E."/>
            <person name="Navarro A."/>
            <person name="Kuhl H."/>
            <person name="Gase K."/>
            <person name="Ling Z."/>
            <person name="Zhou W."/>
            <person name="Kreitzer C."/>
            <person name="Stanke M."/>
            <person name="Tang H."/>
            <person name="Lyons E."/>
            <person name="Pandey P."/>
            <person name="Pandey S.P."/>
            <person name="Timmermann B."/>
            <person name="Baldwin I.T."/>
        </authorList>
    </citation>
    <scope>NUCLEOTIDE SEQUENCE [LARGE SCALE GENOMIC DNA]</scope>
    <source>
        <strain evidence="9">UT</strain>
    </source>
</reference>
<dbReference type="InterPro" id="IPR001611">
    <property type="entry name" value="Leu-rich_rpt"/>
</dbReference>
<evidence type="ECO:0000256" key="5">
    <source>
        <dbReference type="ARBA" id="ARBA00022821"/>
    </source>
</evidence>
<sequence length="1053" mass="121469">MASSSSSSRWSYDVFLSFRGEDTRKTFTSHLYKVLNDKGIKIFQDDKRLEYGATIPEELCKAIEESQFAIVVFSKSYATSRWCLNELVKIMECKTQFKQTVIPIFYDVDPSHVRNQKESFVKAFEEHETKYKDDVEGIQRWRIALNASANLKGSCDNRDKYSFRENRILTSDRNQDIRIVGIWGMGGVGKTTIARAMFDTLLVRTDSSYQFDGACFLEDIKENKGRIHSLQNTLLLEDIKENKGRIHSLQNTLLSKLLKEKVEYNNKEAGKHQMASRLRSKKVLIVLDDIDDKDHYLEYLAGDLDWFGNGSRIIVTTRDKHLIEKFGVHLVTDLADHEAIQLFNQHAFGKEVPDEHFKKLSLELKISYDGLEPKQQEMFLDIACFLRGEEKDYILQILESCHIGAEYGLRILIDKSLVFISEYNQVQMHDLIQDMGKHIVNFKKDPGERSRLWLAEEVEEVMSNNTGTMAVEAIWVSSYSGIVRFSNEAMKNMKKLRIFNIKRPWYQYGSIEHLPNNLRWFVWECYPWKLLPFTFEPKMLVHLQFRGSSLRYLWMETKQLPSLRRINLNYSKSLMRTPDFTGMPNLEYLNLEECSNLEEVHHSLGCCRKLIRLDLSWCQTLKWFPYVNVECLEYLSLDYCSRLEKFPEIHGRMKPQIQIHMQGSGLRELPSSITKYQTHITKLDLSGMRNLVALPSSICRLKRLVSLSVMGCSKLESLPEEIGDLDNLEDLDASSTLISRPPSSIVRLNKLIILMFGGFRDGVHFEFPPVAEGLRSLEHLNLSYCNLIDGGLPEDIGSLSTLKALNLSGNNFEHLPPSIAQLGALRILDLSYCKRLTQLPELPPELHVDCHMALKFVHDLVTKRKKLDDAHNDTIYNLFAHALFQKISASHSLSESVFTIWHPYDEIPSWFHYHGTDSSVSVNLPENWYITDKFLGFAVCYSGRLIDTTAQLIPICDDGISCMTQKLALSNHSECDTEYNIYFLLVPLAGLWDTSKAKGKTPNDYGHIRLSFYGEVKKFGVRLLYKDEPTEHRLEIRSRYDSVTVEASCCRVL</sequence>
<dbReference type="InterPro" id="IPR035897">
    <property type="entry name" value="Toll_tir_struct_dom_sf"/>
</dbReference>
<feature type="domain" description="TIR" evidence="8">
    <location>
        <begin position="10"/>
        <end position="176"/>
    </location>
</feature>
<evidence type="ECO:0000313" key="9">
    <source>
        <dbReference type="EMBL" id="OIS97230.1"/>
    </source>
</evidence>
<evidence type="ECO:0000256" key="3">
    <source>
        <dbReference type="ARBA" id="ARBA00022737"/>
    </source>
</evidence>
<dbReference type="Pfam" id="PF01582">
    <property type="entry name" value="TIR"/>
    <property type="match status" value="1"/>
</dbReference>
<dbReference type="AlphaFoldDB" id="A0A1J6IHM6"/>
<dbReference type="Pfam" id="PF20160">
    <property type="entry name" value="C-JID"/>
    <property type="match status" value="1"/>
</dbReference>
<dbReference type="InterPro" id="IPR058192">
    <property type="entry name" value="WHD_ROQ1-like"/>
</dbReference>
<dbReference type="Pfam" id="PF00560">
    <property type="entry name" value="LRR_1"/>
    <property type="match status" value="2"/>
</dbReference>
<dbReference type="Pfam" id="PF23282">
    <property type="entry name" value="WHD_ROQ1"/>
    <property type="match status" value="1"/>
</dbReference>
<dbReference type="GO" id="GO:0006952">
    <property type="term" value="P:defense response"/>
    <property type="evidence" value="ECO:0007669"/>
    <property type="project" value="InterPro"/>
</dbReference>
<evidence type="ECO:0000256" key="7">
    <source>
        <dbReference type="ARBA" id="ARBA00047304"/>
    </source>
</evidence>
<dbReference type="GO" id="GO:0007165">
    <property type="term" value="P:signal transduction"/>
    <property type="evidence" value="ECO:0007669"/>
    <property type="project" value="InterPro"/>
</dbReference>
<keyword evidence="6" id="KW-0520">NAD</keyword>